<comment type="caution">
    <text evidence="1">The sequence shown here is derived from an EMBL/GenBank/DDBJ whole genome shotgun (WGS) entry which is preliminary data.</text>
</comment>
<name>A0AAN5CWA4_9BILA</name>
<keyword evidence="2" id="KW-1185">Reference proteome</keyword>
<sequence length="101" mass="11658">LSPSLSLSLAMATTIRTSQSEGMSSGAYERYQRLLQQQQLDEEEDDYVQRCCCCESMSFARVFSIFSTLFSLFTLWKRLHASVMDALVVDFGELMLDYMIW</sequence>
<gene>
    <name evidence="1" type="ORF">PMAYCL1PPCAC_22061</name>
</gene>
<proteinExistence type="predicted"/>
<protein>
    <submittedName>
        <fullName evidence="1">Uncharacterized protein</fullName>
    </submittedName>
</protein>
<dbReference type="AlphaFoldDB" id="A0AAN5CWA4"/>
<feature type="non-terminal residue" evidence="1">
    <location>
        <position position="101"/>
    </location>
</feature>
<evidence type="ECO:0000313" key="2">
    <source>
        <dbReference type="Proteomes" id="UP001328107"/>
    </source>
</evidence>
<accession>A0AAN5CWA4</accession>
<evidence type="ECO:0000313" key="1">
    <source>
        <dbReference type="EMBL" id="GMR51866.1"/>
    </source>
</evidence>
<organism evidence="1 2">
    <name type="scientific">Pristionchus mayeri</name>
    <dbReference type="NCBI Taxonomy" id="1317129"/>
    <lineage>
        <taxon>Eukaryota</taxon>
        <taxon>Metazoa</taxon>
        <taxon>Ecdysozoa</taxon>
        <taxon>Nematoda</taxon>
        <taxon>Chromadorea</taxon>
        <taxon>Rhabditida</taxon>
        <taxon>Rhabditina</taxon>
        <taxon>Diplogasteromorpha</taxon>
        <taxon>Diplogasteroidea</taxon>
        <taxon>Neodiplogasteridae</taxon>
        <taxon>Pristionchus</taxon>
    </lineage>
</organism>
<dbReference type="EMBL" id="BTRK01000005">
    <property type="protein sequence ID" value="GMR51866.1"/>
    <property type="molecule type" value="Genomic_DNA"/>
</dbReference>
<dbReference type="Proteomes" id="UP001328107">
    <property type="component" value="Unassembled WGS sequence"/>
</dbReference>
<feature type="non-terminal residue" evidence="1">
    <location>
        <position position="1"/>
    </location>
</feature>
<reference evidence="2" key="1">
    <citation type="submission" date="2022-10" db="EMBL/GenBank/DDBJ databases">
        <title>Genome assembly of Pristionchus species.</title>
        <authorList>
            <person name="Yoshida K."/>
            <person name="Sommer R.J."/>
        </authorList>
    </citation>
    <scope>NUCLEOTIDE SEQUENCE [LARGE SCALE GENOMIC DNA]</scope>
    <source>
        <strain evidence="2">RS5460</strain>
    </source>
</reference>